<dbReference type="GO" id="GO:0006508">
    <property type="term" value="P:proteolysis"/>
    <property type="evidence" value="ECO:0007669"/>
    <property type="project" value="UniProtKB-KW"/>
</dbReference>
<dbReference type="InterPro" id="IPR015947">
    <property type="entry name" value="PUA-like_sf"/>
</dbReference>
<feature type="domain" description="Lon N-terminal" evidence="1">
    <location>
        <begin position="5"/>
        <end position="203"/>
    </location>
</feature>
<dbReference type="InterPro" id="IPR046336">
    <property type="entry name" value="Lon_prtase_N_sf"/>
</dbReference>
<sequence length="203" mass="23130">MPNKAYLFPLSKISLQEGTRKPLNIFEPRYLEMVKDSIEKNIPIALAFAHSEDSLASESTAIVHEHHSYVRKTVCMGVPEIVQECSDGTMVILLTGTLRGTIMEVLDEGTPYLVCEFTPKASVQELKAENILLLRRLKTKLEKWVGKMVKLECQKDHLKPCLTQPERVVGLYIELLVESPETKQLLLEMDDINEKIQYLIFNS</sequence>
<dbReference type="STRING" id="862908.BMS_2714"/>
<dbReference type="GO" id="GO:0008233">
    <property type="term" value="F:peptidase activity"/>
    <property type="evidence" value="ECO:0007669"/>
    <property type="project" value="UniProtKB-KW"/>
</dbReference>
<dbReference type="OrthoDB" id="5291419at2"/>
<dbReference type="InterPro" id="IPR003111">
    <property type="entry name" value="Lon_prtase_N"/>
</dbReference>
<dbReference type="KEGG" id="bmx:BMS_2714"/>
<dbReference type="PATRIC" id="fig|862908.3.peg.2590"/>
<keyword evidence="2" id="KW-0645">Protease</keyword>
<dbReference type="PANTHER" id="PTHR46732">
    <property type="entry name" value="ATP-DEPENDENT PROTEASE LA (LON) DOMAIN PROTEIN"/>
    <property type="match status" value="1"/>
</dbReference>
<dbReference type="Gene3D" id="2.30.130.40">
    <property type="entry name" value="LON domain-like"/>
    <property type="match status" value="1"/>
</dbReference>
<dbReference type="SUPFAM" id="SSF88697">
    <property type="entry name" value="PUA domain-like"/>
    <property type="match status" value="1"/>
</dbReference>
<proteinExistence type="predicted"/>
<accession>E1WXH4</accession>
<protein>
    <submittedName>
        <fullName evidence="2">Protease</fullName>
    </submittedName>
</protein>
<dbReference type="Proteomes" id="UP000008963">
    <property type="component" value="Chromosome"/>
</dbReference>
<dbReference type="Pfam" id="PF02190">
    <property type="entry name" value="LON_substr_bdg"/>
    <property type="match status" value="1"/>
</dbReference>
<dbReference type="eggNOG" id="COG2802">
    <property type="taxonomic scope" value="Bacteria"/>
</dbReference>
<evidence type="ECO:0000259" key="1">
    <source>
        <dbReference type="PROSITE" id="PS51787"/>
    </source>
</evidence>
<dbReference type="PROSITE" id="PS51787">
    <property type="entry name" value="LON_N"/>
    <property type="match status" value="1"/>
</dbReference>
<dbReference type="PANTHER" id="PTHR46732:SF8">
    <property type="entry name" value="ATP-DEPENDENT PROTEASE LA (LON) DOMAIN PROTEIN"/>
    <property type="match status" value="1"/>
</dbReference>
<gene>
    <name evidence="2" type="ordered locus">BMS_2714</name>
</gene>
<evidence type="ECO:0000313" key="3">
    <source>
        <dbReference type="Proteomes" id="UP000008963"/>
    </source>
</evidence>
<dbReference type="EMBL" id="FQ312005">
    <property type="protein sequence ID" value="CBW27491.1"/>
    <property type="molecule type" value="Genomic_DNA"/>
</dbReference>
<dbReference type="HOGENOM" id="CLU_1335350_0_0_7"/>
<dbReference type="AlphaFoldDB" id="E1WXH4"/>
<keyword evidence="3" id="KW-1185">Reference proteome</keyword>
<reference evidence="3" key="1">
    <citation type="journal article" date="2013" name="ISME J.">
        <title>A small predatory core genome in the divergent marine Bacteriovorax marinus SJ and the terrestrial Bdellovibrio bacteriovorus.</title>
        <authorList>
            <person name="Crossman L.C."/>
            <person name="Chen H."/>
            <person name="Cerdeno-Tarraga A.M."/>
            <person name="Brooks K."/>
            <person name="Quail M.A."/>
            <person name="Pineiro S.A."/>
            <person name="Hobley L."/>
            <person name="Sockett R.E."/>
            <person name="Bentley S.D."/>
            <person name="Parkhill J."/>
            <person name="Williams H.N."/>
            <person name="Stine O.C."/>
        </authorList>
    </citation>
    <scope>NUCLEOTIDE SEQUENCE [LARGE SCALE GENOMIC DNA]</scope>
    <source>
        <strain evidence="3">ATCC BAA-682 / DSM 15412 / SJ</strain>
    </source>
</reference>
<name>E1WXH4_HALMS</name>
<dbReference type="RefSeq" id="WP_014245266.1">
    <property type="nucleotide sequence ID" value="NC_016620.1"/>
</dbReference>
<evidence type="ECO:0000313" key="2">
    <source>
        <dbReference type="EMBL" id="CBW27491.1"/>
    </source>
</evidence>
<organism evidence="2 3">
    <name type="scientific">Halobacteriovorax marinus (strain ATCC BAA-682 / DSM 15412 / SJ)</name>
    <name type="common">Bacteriovorax marinus</name>
    <dbReference type="NCBI Taxonomy" id="862908"/>
    <lineage>
        <taxon>Bacteria</taxon>
        <taxon>Pseudomonadati</taxon>
        <taxon>Bdellovibrionota</taxon>
        <taxon>Bacteriovoracia</taxon>
        <taxon>Bacteriovoracales</taxon>
        <taxon>Halobacteriovoraceae</taxon>
        <taxon>Halobacteriovorax</taxon>
    </lineage>
</organism>
<keyword evidence="2" id="KW-0378">Hydrolase</keyword>